<dbReference type="InterPro" id="IPR006710">
    <property type="entry name" value="Glyco_hydro_43"/>
</dbReference>
<dbReference type="Pfam" id="PF19085">
    <property type="entry name" value="Choline_bind_2"/>
    <property type="match status" value="1"/>
</dbReference>
<comment type="similarity">
    <text evidence="1">Belongs to the glycosyl hydrolase 43 family.</text>
</comment>
<evidence type="ECO:0000256" key="3">
    <source>
        <dbReference type="ARBA" id="ARBA00022801"/>
    </source>
</evidence>
<dbReference type="Gene3D" id="2.115.10.20">
    <property type="entry name" value="Glycosyl hydrolase domain, family 43"/>
    <property type="match status" value="3"/>
</dbReference>
<gene>
    <name evidence="6" type="ORF">CE91St55_25440</name>
</gene>
<evidence type="ECO:0000256" key="2">
    <source>
        <dbReference type="ARBA" id="ARBA00022737"/>
    </source>
</evidence>
<dbReference type="InterPro" id="IPR026876">
    <property type="entry name" value="Fn3_assoc_repeat"/>
</dbReference>
<dbReference type="Proteomes" id="UP001055091">
    <property type="component" value="Unassembled WGS sequence"/>
</dbReference>
<dbReference type="GeneID" id="93148163"/>
<dbReference type="InterPro" id="IPR008979">
    <property type="entry name" value="Galactose-bd-like_sf"/>
</dbReference>
<name>A0A413LGM0_9FIRM</name>
<dbReference type="Gene3D" id="2.60.120.260">
    <property type="entry name" value="Galactose-binding domain-like"/>
    <property type="match status" value="2"/>
</dbReference>
<evidence type="ECO:0000256" key="4">
    <source>
        <dbReference type="ARBA" id="ARBA00023295"/>
    </source>
</evidence>
<organism evidence="6 7">
    <name type="scientific">Hungatella hathewayi</name>
    <dbReference type="NCBI Taxonomy" id="154046"/>
    <lineage>
        <taxon>Bacteria</taxon>
        <taxon>Bacillati</taxon>
        <taxon>Bacillota</taxon>
        <taxon>Clostridia</taxon>
        <taxon>Lachnospirales</taxon>
        <taxon>Lachnospiraceae</taxon>
        <taxon>Hungatella</taxon>
    </lineage>
</organism>
<dbReference type="GO" id="GO:0004553">
    <property type="term" value="F:hydrolase activity, hydrolyzing O-glycosyl compounds"/>
    <property type="evidence" value="ECO:0007669"/>
    <property type="project" value="InterPro"/>
</dbReference>
<dbReference type="PANTHER" id="PTHR22925">
    <property type="entry name" value="GLYCOSYL HYDROLASE 43 FAMILY MEMBER"/>
    <property type="match status" value="1"/>
</dbReference>
<dbReference type="SUPFAM" id="SSF75005">
    <property type="entry name" value="Arabinanase/levansucrase/invertase"/>
    <property type="match status" value="3"/>
</dbReference>
<reference evidence="6" key="1">
    <citation type="submission" date="2022-01" db="EMBL/GenBank/DDBJ databases">
        <title>Novel bile acid biosynthetic pathways are enriched in the microbiome of centenarians.</title>
        <authorList>
            <person name="Sato Y."/>
            <person name="Atarashi K."/>
            <person name="Plichta R.D."/>
            <person name="Arai Y."/>
            <person name="Sasajima S."/>
            <person name="Kearney M.S."/>
            <person name="Suda W."/>
            <person name="Takeshita K."/>
            <person name="Sasaki T."/>
            <person name="Okamoto S."/>
            <person name="Skelly N.A."/>
            <person name="Okamura Y."/>
            <person name="Vlamakis H."/>
            <person name="Li Y."/>
            <person name="Tanoue T."/>
            <person name="Takei H."/>
            <person name="Nittono H."/>
            <person name="Narushima S."/>
            <person name="Irie J."/>
            <person name="Itoh H."/>
            <person name="Moriya K."/>
            <person name="Sugiura Y."/>
            <person name="Suematsu M."/>
            <person name="Moritoki N."/>
            <person name="Shibata S."/>
            <person name="Littman R.D."/>
            <person name="Fischbach A.M."/>
            <person name="Uwamino Y."/>
            <person name="Inoue T."/>
            <person name="Honda A."/>
            <person name="Hattori M."/>
            <person name="Murai T."/>
            <person name="Xavier J.R."/>
            <person name="Hirose N."/>
            <person name="Honda K."/>
        </authorList>
    </citation>
    <scope>NUCLEOTIDE SEQUENCE</scope>
    <source>
        <strain evidence="6">CE91-St55</strain>
    </source>
</reference>
<dbReference type="RefSeq" id="WP_006773400.1">
    <property type="nucleotide sequence ID" value="NZ_BQNJ01000001.1"/>
</dbReference>
<comment type="caution">
    <text evidence="6">The sequence shown here is derived from an EMBL/GenBank/DDBJ whole genome shotgun (WGS) entry which is preliminary data.</text>
</comment>
<dbReference type="GO" id="GO:0005975">
    <property type="term" value="P:carbohydrate metabolic process"/>
    <property type="evidence" value="ECO:0007669"/>
    <property type="project" value="InterPro"/>
</dbReference>
<proteinExistence type="inferred from homology"/>
<dbReference type="InterPro" id="IPR013783">
    <property type="entry name" value="Ig-like_fold"/>
</dbReference>
<dbReference type="CDD" id="cd18825">
    <property type="entry name" value="GH43_CtGH43-like"/>
    <property type="match status" value="1"/>
</dbReference>
<protein>
    <submittedName>
        <fullName evidence="6">Uncharacterized protein</fullName>
    </submittedName>
</protein>
<dbReference type="Pfam" id="PF00754">
    <property type="entry name" value="F5_F8_type_C"/>
    <property type="match status" value="1"/>
</dbReference>
<feature type="region of interest" description="Disordered" evidence="5">
    <location>
        <begin position="1364"/>
        <end position="1388"/>
    </location>
</feature>
<dbReference type="InterPro" id="IPR018337">
    <property type="entry name" value="Cell_wall/Cho-bd_repeat"/>
</dbReference>
<dbReference type="Gene3D" id="2.10.270.10">
    <property type="entry name" value="Cholin Binding"/>
    <property type="match status" value="2"/>
</dbReference>
<sequence>MEKKRMKIIWNQVLCAGKKCGKRWFSGILAVILAVSGGVVRDPMEAHADQISQEVTSFKTGEAWKDTAGKQIQAHGGLIQKFGDTYYWYGEDKTRGGRPIDGVRAYSSKDLYNWTDEGTVLKVMENREQFEMDEYFKTLYFDYNDAEKDEVYLNLRSSNCIVERPKVLYNEKTGKYVMWFHSDGPEAGKEEDSSASRYSRAMAGVAVSDTPDGPFQYVDSFKLHWVEGYAGVQRRGDSRDMNIFQDEDGSAYIIYSSEMNAYLYIAKLTDDYMGLQTPAGKVTPEVGKSGDGETWQARILPDTSREAPAVFKSGEYYYMITSGTSGWDPNPAKYYRSKDIMAEKWEAMGDPCEGGSKTTFDSQSTYVVPIDPENGFYLYMGDRWKNGDLKNSSYVWLPLIVNDDGTIVIKNYDEWNLEETPRTIMKKSEGLEVYYTTDQGKVPALPEEITVTWLNGQKETAAIVWENLSAADFEQPFSKKNVSGTVKGQKIYTDIEVVPENLVYFVDCGTGSWGPESTDYPEIASKNPGLLNQVSDQEYKDGAEWGYVKTTAAKALVLTPDNASGKAESKYDVGVRTALDYITYKMKLTAGTYQFTAGFHEWWSGQKRTMKPVVTYTDASGAEMSAEGGTFTTSGSDMTVTEEFTIPADGVVSYTLKKTANSAPVLSFLAVGKTKDAQEPDKPEEEKPELVLFASAFMLKGENEASNIKLNWNPIEGAASYRVYRTDEKGENRQLLKETAGIMQDDYGVSEASWYVTEALDESGEILAVSEPAEGTPVKLGGEMKTRSNMAPGSDFVYDSKAVQVFAENGVSYKYSIEKDGETGKKLVEYQALDGVTYDAGRTVLSSKQYEIMGDCKFEGVAQMRKDGKIIIWAHFEPASGYSRAEISCMSGTMGGDDFTFYSERPHGNESRDLNIFNDNGTLYAISAANNNNDLNIYKIDESWTRVLPESEFPAITVCEGQHREAPNMVKVDGWYYLFTSEANGWYPSQGMYCSASTIQGLADAALVPIHVTTFGTQSGWMSSVGDNRLLVGSVWASSGQFGEGKNWTKVFPVSFKDGYAVYNYYPELAYNDDRVMVPVQNGKILSADQPAGIADGDAPGEAGCEAALVTDGRSDDKNVYYKSVESIGVPYSLTVDLGGLCSVSQVDVSFREPKGSDTRNLYKIYGSKDGIIFDEVLVDASSNKNPGFDSRAVENKGLYRYVKITVSEVRDMRHNDNKVSWSRGIHEMTIYGTPSDMKITGYEPEMAVDLGRKPELPAAVTLEYSDGRTMEEPVEWEYVSASELSEPFVKKNVKGTLRNFPDMTISTTLEVIPKELKYFIDCGTGDWGVKSEEFERISSVEGVSLFNDTSDRQFSSSEELTGQWGYSSKTSDTSSLKLTPDNTTGSSASKYEVGLRTNLSSGISYKLYLPAGEYMFSGGYHEWWSNQNRKIQPSVIYEDENGQSHEEKLSVVSLPGLGSDVMSSDIVKVPKDGVVTFQLSAASSTKPVISFLTVTMMTDDNRPAGKVTVSPEPGRYELDVIKPVELTSESEDSIYYTLDGTDPMTGDGSEEAAEGAELYDAPILFEEEGIYEINARSVRNASDGSVIWGPVTTARYNVTESSGPVERYDSVPVGKPWYDNNGEMIQAHGGGFLQMEDEQGAVYYWVGENKDHNGSSFNGINLYSSRDLLNWKFENTVLKPDSENPALRDNKIERPKLIYNKTTGQFILWGHWETADSYASSQICVAVSDTVNGDYTFLGHWRPGGKEKNWRTKSVNGSTIYVKDEEYESAVTNQVTPDGNMSRDMTVYVDGDQGYLVSACADKHSICIYELNDEFTDILPGSEYHVFESDKLEAPAIIKSGDYYYLMGSGQSGWYPNQARYAYTKDISNPEGWSELELIGNNTSFYSQPTNIMELTSPAGQKNYVYMGDRWNSKKLGESTYVWLPLEIDGTDMSLSYIPEWSLNAEDGTVQYEEAVVVSTGKPVTCSVEGQEGYGVEKANDGDYFNTNKSGTSSSYFRPVSLPFTWTVDLEEVYDLSRIDISFNHWNGSEAYHQYHIYGSVDGNRWKQLVDESDNKTTGFKSHGLKGQYRYIKLEVIKAVKDKDGQSAAFAAGLVEVEVFAEAKAETADITGIEITARPFKTTYETGEDFNSEGLEVAAKYSDGTSAKLESGQYELSEVDTLVTGKKDVVVTYTTGEGKVYSDTFYIIVYDPDEMYADKLKVVKQPDRTIYQTGEEYDTAGMEVRILMKASASNAVPTKVKELSSQEYELEYDFGKPGKEKVTVVYYGIGKNGEERKLTDTVLVTVIDGETEYYQTGIAVEKEPDKKVYKIGGSFERTGMIVTRTMKASPSDASPSNVSYTEEIDNYRVEGDDFAEAGKKTVNILYDGTDRDGNDKVFKTSVTVMVTDCTSDVVEAEFETIRSGLCEVLTGENAAFATEEEKQTAAAEAKEKLLGVLEENEGEWILTDEIMNLIESIETYYLMAYTNVRKIIEGPAFLTDGMKITGAGLSANPQSDYQRVEITVSEAETPEGLEEIEGKQANAMMFELAVNGEAVRLAAPVSVSMKVPYGIPEENLKILFVGEDGYTELIRPKVKDGFMVFGVKSFGTLVVFSDTENGGGEVDEKTLDHIAVTKKPVKTEYRTGEEFEPEGMVVTAYYSDGTKEVLTEYEVSGFDSGKTGTQMITVTYKGKTAEFEVTVRKRQSSYGGSGSGSSSWGVSAAVPNVPGTWKQDEKGWWYEKKAGGYLKAEWGRINGTWYYFNEEGYMETGWVQTGGQWYFLNADGSMVENNWVLSGDQWYYLKNGGSMAAGQWVTWKEKSYYLNQDGTMAMNTVTPDGYRVDENGVWIQ</sequence>
<dbReference type="InterPro" id="IPR000421">
    <property type="entry name" value="FA58C"/>
</dbReference>
<dbReference type="CDD" id="cd18822">
    <property type="entry name" value="GH43_CtGH43-like"/>
    <property type="match status" value="1"/>
</dbReference>
<dbReference type="SUPFAM" id="SSF49785">
    <property type="entry name" value="Galactose-binding domain-like"/>
    <property type="match status" value="2"/>
</dbReference>
<accession>A0A413LGM0</accession>
<dbReference type="Pfam" id="PF07523">
    <property type="entry name" value="Big_3"/>
    <property type="match status" value="2"/>
</dbReference>
<dbReference type="Pfam" id="PF07532">
    <property type="entry name" value="Big_4"/>
    <property type="match status" value="1"/>
</dbReference>
<dbReference type="PROSITE" id="PS51170">
    <property type="entry name" value="CW"/>
    <property type="match status" value="2"/>
</dbReference>
<dbReference type="Gene3D" id="2.60.40.3630">
    <property type="match status" value="4"/>
</dbReference>
<evidence type="ECO:0000313" key="6">
    <source>
        <dbReference type="EMBL" id="GKH00563.1"/>
    </source>
</evidence>
<evidence type="ECO:0000313" key="7">
    <source>
        <dbReference type="Proteomes" id="UP001055091"/>
    </source>
</evidence>
<dbReference type="InterPro" id="IPR022038">
    <property type="entry name" value="Ig-like_bact"/>
</dbReference>
<keyword evidence="2" id="KW-0677">Repeat</keyword>
<dbReference type="InterPro" id="IPR011081">
    <property type="entry name" value="Big_4"/>
</dbReference>
<dbReference type="SUPFAM" id="SSF69360">
    <property type="entry name" value="Cell wall binding repeat"/>
    <property type="match status" value="1"/>
</dbReference>
<dbReference type="EMBL" id="BQNJ01000001">
    <property type="protein sequence ID" value="GKH00563.1"/>
    <property type="molecule type" value="Genomic_DNA"/>
</dbReference>
<evidence type="ECO:0000256" key="1">
    <source>
        <dbReference type="ARBA" id="ARBA00009865"/>
    </source>
</evidence>
<keyword evidence="4" id="KW-0326">Glycosidase</keyword>
<dbReference type="Gene3D" id="2.60.40.10">
    <property type="entry name" value="Immunoglobulins"/>
    <property type="match status" value="1"/>
</dbReference>
<keyword evidence="3" id="KW-0378">Hydrolase</keyword>
<dbReference type="PANTHER" id="PTHR22925:SF3">
    <property type="entry name" value="GLYCOSYL HYDROLASE FAMILY PROTEIN 43"/>
    <property type="match status" value="1"/>
</dbReference>
<dbReference type="Pfam" id="PF13287">
    <property type="entry name" value="Fn3_assoc"/>
    <property type="match status" value="1"/>
</dbReference>
<dbReference type="Pfam" id="PF19127">
    <property type="entry name" value="Choline_bind_3"/>
    <property type="match status" value="1"/>
</dbReference>
<dbReference type="InterPro" id="IPR023296">
    <property type="entry name" value="Glyco_hydro_beta-prop_sf"/>
</dbReference>
<dbReference type="Pfam" id="PF04616">
    <property type="entry name" value="Glyco_hydro_43"/>
    <property type="match status" value="1"/>
</dbReference>
<evidence type="ECO:0000256" key="5">
    <source>
        <dbReference type="SAM" id="MobiDB-lite"/>
    </source>
</evidence>
<feature type="compositionally biased region" description="Low complexity" evidence="5">
    <location>
        <begin position="1368"/>
        <end position="1380"/>
    </location>
</feature>